<dbReference type="EMBL" id="BMQL01000039">
    <property type="protein sequence ID" value="GGR26706.1"/>
    <property type="molecule type" value="Genomic_DNA"/>
</dbReference>
<dbReference type="Gene3D" id="3.40.190.10">
    <property type="entry name" value="Periplasmic binding protein-like II"/>
    <property type="match status" value="2"/>
</dbReference>
<dbReference type="RefSeq" id="WP_189092540.1">
    <property type="nucleotide sequence ID" value="NZ_BMQL01000039.1"/>
</dbReference>
<dbReference type="InterPro" id="IPR006059">
    <property type="entry name" value="SBP"/>
</dbReference>
<gene>
    <name evidence="2" type="ORF">GCM10008957_42720</name>
</gene>
<dbReference type="Proteomes" id="UP000603865">
    <property type="component" value="Unassembled WGS sequence"/>
</dbReference>
<sequence>MKKLHKLTVLLLTAALPQASAQTLELWNDKAADWGNSYTKVAAAAKSDGIDFKQVRYPDTTSYQAALRTAISARRPPDAFTWWSGYRMKALVDSGQLEDLTPIWNKYIKSGEYKADAAKPFTFGGKIYGVPNNVAYWVVYYNKAVYAKVGIKPPTTWAELMSNNDKLKAAGITPFVQTVDGRWQAFIWFEQFLANSDPAAYNKLMVGQLKYTDAPVKKVFATWADWIQKGYLTDPTISSDSSKPGAMQRQFAQGKVANILNGDWLTPQLTAVGLKANTDFGVFIMPSMTPATPPALIAESSPIVIPKASANKAAALKLADYWMSDKSQTLWTNLQSFSPVNLKSKSDSALTQNLIGQLKAKNYTLLNRIWEATPTEIIEPGVDEFAKFMLNPKTADAVEANLQKLADTYWSTHK</sequence>
<dbReference type="InterPro" id="IPR050490">
    <property type="entry name" value="Bact_solute-bd_prot1"/>
</dbReference>
<evidence type="ECO:0008006" key="4">
    <source>
        <dbReference type="Google" id="ProtNLM"/>
    </source>
</evidence>
<dbReference type="PANTHER" id="PTHR43649:SF14">
    <property type="entry name" value="BLR3389 PROTEIN"/>
    <property type="match status" value="1"/>
</dbReference>
<dbReference type="AlphaFoldDB" id="A0A918CJI3"/>
<name>A0A918CJI3_9DEIO</name>
<keyword evidence="3" id="KW-1185">Reference proteome</keyword>
<comment type="caution">
    <text evidence="2">The sequence shown here is derived from an EMBL/GenBank/DDBJ whole genome shotgun (WGS) entry which is preliminary data.</text>
</comment>
<dbReference type="Pfam" id="PF01547">
    <property type="entry name" value="SBP_bac_1"/>
    <property type="match status" value="1"/>
</dbReference>
<protein>
    <recommendedName>
        <fullName evidence="4">Extracellular solute-binding protein</fullName>
    </recommendedName>
</protein>
<evidence type="ECO:0000256" key="1">
    <source>
        <dbReference type="SAM" id="SignalP"/>
    </source>
</evidence>
<organism evidence="2 3">
    <name type="scientific">Deinococcus ruber</name>
    <dbReference type="NCBI Taxonomy" id="1848197"/>
    <lineage>
        <taxon>Bacteria</taxon>
        <taxon>Thermotogati</taxon>
        <taxon>Deinococcota</taxon>
        <taxon>Deinococci</taxon>
        <taxon>Deinococcales</taxon>
        <taxon>Deinococcaceae</taxon>
        <taxon>Deinococcus</taxon>
    </lineage>
</organism>
<keyword evidence="1" id="KW-0732">Signal</keyword>
<dbReference type="PANTHER" id="PTHR43649">
    <property type="entry name" value="ARABINOSE-BINDING PROTEIN-RELATED"/>
    <property type="match status" value="1"/>
</dbReference>
<dbReference type="SUPFAM" id="SSF53850">
    <property type="entry name" value="Periplasmic binding protein-like II"/>
    <property type="match status" value="1"/>
</dbReference>
<reference evidence="2" key="1">
    <citation type="journal article" date="2014" name="Int. J. Syst. Evol. Microbiol.">
        <title>Complete genome sequence of Corynebacterium casei LMG S-19264T (=DSM 44701T), isolated from a smear-ripened cheese.</title>
        <authorList>
            <consortium name="US DOE Joint Genome Institute (JGI-PGF)"/>
            <person name="Walter F."/>
            <person name="Albersmeier A."/>
            <person name="Kalinowski J."/>
            <person name="Ruckert C."/>
        </authorList>
    </citation>
    <scope>NUCLEOTIDE SEQUENCE</scope>
    <source>
        <strain evidence="2">JCM 31311</strain>
    </source>
</reference>
<evidence type="ECO:0000313" key="3">
    <source>
        <dbReference type="Proteomes" id="UP000603865"/>
    </source>
</evidence>
<reference evidence="2" key="2">
    <citation type="submission" date="2020-09" db="EMBL/GenBank/DDBJ databases">
        <authorList>
            <person name="Sun Q."/>
            <person name="Ohkuma M."/>
        </authorList>
    </citation>
    <scope>NUCLEOTIDE SEQUENCE</scope>
    <source>
        <strain evidence="2">JCM 31311</strain>
    </source>
</reference>
<feature type="chain" id="PRO_5037931004" description="Extracellular solute-binding protein" evidence="1">
    <location>
        <begin position="22"/>
        <end position="414"/>
    </location>
</feature>
<accession>A0A918CJI3</accession>
<feature type="signal peptide" evidence="1">
    <location>
        <begin position="1"/>
        <end position="21"/>
    </location>
</feature>
<proteinExistence type="predicted"/>
<evidence type="ECO:0000313" key="2">
    <source>
        <dbReference type="EMBL" id="GGR26706.1"/>
    </source>
</evidence>